<feature type="domain" description="Matrin-type" evidence="8">
    <location>
        <begin position="417"/>
        <end position="447"/>
    </location>
</feature>
<keyword evidence="4" id="KW-0862">Zinc</keyword>
<feature type="compositionally biased region" description="Polar residues" evidence="7">
    <location>
        <begin position="35"/>
        <end position="48"/>
    </location>
</feature>
<evidence type="ECO:0000256" key="3">
    <source>
        <dbReference type="ARBA" id="ARBA00022771"/>
    </source>
</evidence>
<reference evidence="9 10" key="1">
    <citation type="submission" date="2021-04" db="EMBL/GenBank/DDBJ databases">
        <authorList>
            <person name="Bliznina A."/>
        </authorList>
    </citation>
    <scope>NUCLEOTIDE SEQUENCE [LARGE SCALE GENOMIC DNA]</scope>
</reference>
<feature type="coiled-coil region" evidence="6">
    <location>
        <begin position="238"/>
        <end position="265"/>
    </location>
</feature>
<evidence type="ECO:0000256" key="7">
    <source>
        <dbReference type="SAM" id="MobiDB-lite"/>
    </source>
</evidence>
<keyword evidence="5" id="KW-0539">Nucleus</keyword>
<accession>A0ABN7T413</accession>
<dbReference type="Pfam" id="PF12171">
    <property type="entry name" value="zf-C2H2_jaz"/>
    <property type="match status" value="1"/>
</dbReference>
<dbReference type="InterPro" id="IPR036236">
    <property type="entry name" value="Znf_C2H2_sf"/>
</dbReference>
<evidence type="ECO:0000256" key="6">
    <source>
        <dbReference type="SAM" id="Coils"/>
    </source>
</evidence>
<evidence type="ECO:0000256" key="4">
    <source>
        <dbReference type="ARBA" id="ARBA00022833"/>
    </source>
</evidence>
<dbReference type="Gene3D" id="3.30.160.60">
    <property type="entry name" value="Classic Zinc Finger"/>
    <property type="match status" value="1"/>
</dbReference>
<sequence length="542" mass="61836">MEKPEMFSTPRKKLQSPFLARIQADESCNFPSPGILTNKNKQTSTPFNKRSPKEVTFHIPDISVINSETPQRKSIQKENKLPLPRVNSPAKNIFSDMDSDAFHSCVEEFSDDQSEIKDSKGRIFHEITNDNEQSFAKDLNENLTKFETPNEQKQASKLALEKSIYMTPSENVTINLMKKEKPMYFTPAEKLKDSRFGSATEYYTPNYIPQSPAPRSGKLEDVTNRLSNLLDNIRPTNQMMLEGRIDELESQNLELKQKLLAITEELSSLGAYNIQTDFLENLQIRVDTHIAKVHEIIDEMSTFAEDIKAKIRKNMSGNKNALTPPEKEKELVTEDDRGRRLWDRGEYQKIAQHRLKVDMEKATKYGPDANLEKRDLPSSMRDPVQARKKKLDMESGIGKTVAISFENGNNGKGSGGYYCSVCDVNVKDSRAYLNHMNGRRHQRNMGFNPYKLPESSVVGVRQVFADRIKKMEELKKTGGMTFEKQQAERKAQAEADEEWHKQYKKECKKAKKRKIAAACESLEDPLSASVMGFASFGAKKKH</sequence>
<evidence type="ECO:0000313" key="10">
    <source>
        <dbReference type="Proteomes" id="UP001158576"/>
    </source>
</evidence>
<evidence type="ECO:0000256" key="2">
    <source>
        <dbReference type="ARBA" id="ARBA00022723"/>
    </source>
</evidence>
<evidence type="ECO:0000259" key="8">
    <source>
        <dbReference type="PROSITE" id="PS50171"/>
    </source>
</evidence>
<protein>
    <submittedName>
        <fullName evidence="9">Oidioi.mRNA.OKI2018_I69.chr2.g6051.t1.cds</fullName>
    </submittedName>
</protein>
<keyword evidence="3" id="KW-0863">Zinc-finger</keyword>
<dbReference type="InterPro" id="IPR003604">
    <property type="entry name" value="Matrin/U1-like-C_Znf_C2H2"/>
</dbReference>
<keyword evidence="2" id="KW-0479">Metal-binding</keyword>
<evidence type="ECO:0000313" key="9">
    <source>
        <dbReference type="EMBL" id="CAG5111777.1"/>
    </source>
</evidence>
<dbReference type="PANTHER" id="PTHR45986">
    <property type="entry name" value="ZINC FINGER MATRIN-TYPE PROTEIN 2"/>
    <property type="match status" value="1"/>
</dbReference>
<gene>
    <name evidence="9" type="ORF">OKIOD_LOCUS14816</name>
</gene>
<dbReference type="SMART" id="SM00451">
    <property type="entry name" value="ZnF_U1"/>
    <property type="match status" value="1"/>
</dbReference>
<keyword evidence="6" id="KW-0175">Coiled coil</keyword>
<dbReference type="InterPro" id="IPR040107">
    <property type="entry name" value="Snu23"/>
</dbReference>
<dbReference type="EMBL" id="OU015567">
    <property type="protein sequence ID" value="CAG5111777.1"/>
    <property type="molecule type" value="Genomic_DNA"/>
</dbReference>
<keyword evidence="10" id="KW-1185">Reference proteome</keyword>
<dbReference type="PANTHER" id="PTHR45986:SF1">
    <property type="entry name" value="ZINC FINGER MATRIN-TYPE PROTEIN 2"/>
    <property type="match status" value="1"/>
</dbReference>
<evidence type="ECO:0000256" key="5">
    <source>
        <dbReference type="ARBA" id="ARBA00023242"/>
    </source>
</evidence>
<feature type="region of interest" description="Disordered" evidence="7">
    <location>
        <begin position="368"/>
        <end position="392"/>
    </location>
</feature>
<dbReference type="InterPro" id="IPR000690">
    <property type="entry name" value="Matrin/U1-C_Znf_C2H2"/>
</dbReference>
<proteinExistence type="predicted"/>
<name>A0ABN7T413_OIKDI</name>
<dbReference type="PROSITE" id="PS50171">
    <property type="entry name" value="ZF_MATRIN"/>
    <property type="match status" value="1"/>
</dbReference>
<evidence type="ECO:0000256" key="1">
    <source>
        <dbReference type="ARBA" id="ARBA00004123"/>
    </source>
</evidence>
<comment type="subcellular location">
    <subcellularLocation>
        <location evidence="1">Nucleus</location>
    </subcellularLocation>
</comment>
<dbReference type="SUPFAM" id="SSF57667">
    <property type="entry name" value="beta-beta-alpha zinc fingers"/>
    <property type="match status" value="1"/>
</dbReference>
<organism evidence="9 10">
    <name type="scientific">Oikopleura dioica</name>
    <name type="common">Tunicate</name>
    <dbReference type="NCBI Taxonomy" id="34765"/>
    <lineage>
        <taxon>Eukaryota</taxon>
        <taxon>Metazoa</taxon>
        <taxon>Chordata</taxon>
        <taxon>Tunicata</taxon>
        <taxon>Appendicularia</taxon>
        <taxon>Copelata</taxon>
        <taxon>Oikopleuridae</taxon>
        <taxon>Oikopleura</taxon>
    </lineage>
</organism>
<dbReference type="InterPro" id="IPR022755">
    <property type="entry name" value="Znf_C2H2_jaz"/>
</dbReference>
<feature type="region of interest" description="Disordered" evidence="7">
    <location>
        <begin position="29"/>
        <end position="53"/>
    </location>
</feature>
<dbReference type="Proteomes" id="UP001158576">
    <property type="component" value="Chromosome 2"/>
</dbReference>